<organism evidence="2 3">
    <name type="scientific">Aphanomyces astaci</name>
    <name type="common">Crayfish plague agent</name>
    <dbReference type="NCBI Taxonomy" id="112090"/>
    <lineage>
        <taxon>Eukaryota</taxon>
        <taxon>Sar</taxon>
        <taxon>Stramenopiles</taxon>
        <taxon>Oomycota</taxon>
        <taxon>Saprolegniomycetes</taxon>
        <taxon>Saprolegniales</taxon>
        <taxon>Verrucalvaceae</taxon>
        <taxon>Aphanomyces</taxon>
    </lineage>
</organism>
<dbReference type="AlphaFoldDB" id="A0A397BPV1"/>
<dbReference type="PANTHER" id="PTHR11014:SF63">
    <property type="entry name" value="METALLOPEPTIDASE, PUTATIVE (AFU_ORTHOLOGUE AFUA_6G09600)-RELATED"/>
    <property type="match status" value="1"/>
</dbReference>
<feature type="region of interest" description="Disordered" evidence="1">
    <location>
        <begin position="56"/>
        <end position="76"/>
    </location>
</feature>
<evidence type="ECO:0000313" key="2">
    <source>
        <dbReference type="EMBL" id="RHY21101.1"/>
    </source>
</evidence>
<dbReference type="GO" id="GO:0016787">
    <property type="term" value="F:hydrolase activity"/>
    <property type="evidence" value="ECO:0007669"/>
    <property type="project" value="InterPro"/>
</dbReference>
<evidence type="ECO:0000313" key="3">
    <source>
        <dbReference type="Proteomes" id="UP000266239"/>
    </source>
</evidence>
<name>A0A397BPV1_APHAT</name>
<evidence type="ECO:0008006" key="4">
    <source>
        <dbReference type="Google" id="ProtNLM"/>
    </source>
</evidence>
<feature type="region of interest" description="Disordered" evidence="1">
    <location>
        <begin position="1"/>
        <end position="35"/>
    </location>
</feature>
<reference evidence="2 3" key="1">
    <citation type="submission" date="2018-08" db="EMBL/GenBank/DDBJ databases">
        <title>Aphanomyces genome sequencing and annotation.</title>
        <authorList>
            <person name="Minardi D."/>
            <person name="Oidtmann B."/>
            <person name="Van Der Giezen M."/>
            <person name="Studholme D.J."/>
        </authorList>
    </citation>
    <scope>NUCLEOTIDE SEQUENCE [LARGE SCALE GENOMIC DNA]</scope>
    <source>
        <strain evidence="2 3">Yx</strain>
    </source>
</reference>
<dbReference type="PANTHER" id="PTHR11014">
    <property type="entry name" value="PEPTIDASE M20 FAMILY MEMBER"/>
    <property type="match status" value="1"/>
</dbReference>
<dbReference type="EMBL" id="QUTA01004093">
    <property type="protein sequence ID" value="RHY21101.1"/>
    <property type="molecule type" value="Genomic_DNA"/>
</dbReference>
<gene>
    <name evidence="2" type="ORF">DYB25_006075</name>
</gene>
<dbReference type="InterPro" id="IPR002933">
    <property type="entry name" value="Peptidase_M20"/>
</dbReference>
<feature type="compositionally biased region" description="Low complexity" evidence="1">
    <location>
        <begin position="66"/>
        <end position="76"/>
    </location>
</feature>
<dbReference type="InterPro" id="IPR017439">
    <property type="entry name" value="Amidohydrolase"/>
</dbReference>
<evidence type="ECO:0000256" key="1">
    <source>
        <dbReference type="SAM" id="MobiDB-lite"/>
    </source>
</evidence>
<sequence>MQNPTDQLLPPMPQHANKPHASDAPHFAYTHNPSSSCRAVKRSGDVHVLPDTYHRVQSDAGGQVHATTPSNTSTETSEAPSMFCKYVYKPCTNPRTLKRNGELHSLCAQHQAKANSCQKQYAKKKRKLSKPTGKDLTYPMATRATASSSHSFNAFFAALASIRQHLHQHPELSFHEFKTQALVRDYLVHEAHIPTEHIHDCATTGLVVDIVGPTEGDKTSPVTCIAFRGDMDALPMTEANPHLSYASQAPQVAHMCGHDGHTMTLMGFAYLVNQRRHLLPPHSVVRLLPAEECYFGAPAMIKDGCLESVQEIYG</sequence>
<comment type="caution">
    <text evidence="2">The sequence shown here is derived from an EMBL/GenBank/DDBJ whole genome shotgun (WGS) entry which is preliminary data.</text>
</comment>
<dbReference type="Proteomes" id="UP000266239">
    <property type="component" value="Unassembled WGS sequence"/>
</dbReference>
<dbReference type="Gene3D" id="3.40.630.10">
    <property type="entry name" value="Zn peptidases"/>
    <property type="match status" value="1"/>
</dbReference>
<dbReference type="VEuPathDB" id="FungiDB:H257_18996"/>
<protein>
    <recommendedName>
        <fullName evidence="4">Peptidase M20 dimerisation domain-containing protein</fullName>
    </recommendedName>
</protein>
<dbReference type="Pfam" id="PF01546">
    <property type="entry name" value="Peptidase_M20"/>
    <property type="match status" value="1"/>
</dbReference>
<proteinExistence type="predicted"/>
<dbReference type="SUPFAM" id="SSF53187">
    <property type="entry name" value="Zn-dependent exopeptidases"/>
    <property type="match status" value="1"/>
</dbReference>
<accession>A0A397BPV1</accession>